<feature type="domain" description="PRD" evidence="8">
    <location>
        <begin position="298"/>
        <end position="403"/>
    </location>
</feature>
<dbReference type="PROSITE" id="PS51372">
    <property type="entry name" value="PRD_2"/>
    <property type="match status" value="1"/>
</dbReference>
<dbReference type="Gene3D" id="3.40.930.10">
    <property type="entry name" value="Mannitol-specific EII, Chain A"/>
    <property type="match status" value="1"/>
</dbReference>
<protein>
    <submittedName>
        <fullName evidence="9">BglG family transcription antiterminator</fullName>
    </submittedName>
</protein>
<keyword evidence="4" id="KW-0010">Activator</keyword>
<sequence>MYITARERLILGILLESQHLFVSLNDISTELDVSLRTVQREIKFLEDTLAESDLSLEKRINEGIRIAGSEENIEKLKEELKSYSDFELQRNERSLVIFHELLKTDTVKSGYLSSILGVSAKTLQQDLDFFEEEIRYSHLSLLRKPGYGLSLEGKEKDKRMCFVHLVLQRLEQSPIFSLKEGEFLSLDKNDRIFTILDANRLEIIERNLLDEIRKLPFRLTDLAIFELLLYLHLALTRMKRACFVEKKSSQTEGEEKSIARSLYARLSNELKMDIPECEIDFFAANLRSAKRIRSQEIDENMELSTLASELIDSVSEATGYYYNKDKKFFDALVSHLEPLLNRIHDGITVLNPIKKEIKEDYGVLYGTLERILKEKFHEAEISEDEIGFLTLHFASAVTELKEAPKVSTLVVCTSGIATSRMLTKRLLNKFPQLTIIEQGSIWDLKKMDMDEFDLIISTVGIKGADFDYIQVSPMLSEEDERKLERVVNNKLLISSKRRPKTDGMAPVREGEVNLLSLTESMEGGNKIIRDLLQSFRLLHTHAENLKALLDVAFDAMALPDDVSITVKDMLLQKALHTGSALPGTKLALVHGRSSKLAGAIFRVYRNEKPMEILGMDSNPMDVETVLLLVAPETLGEMELELLSTISIGLLEKSIVSVYEDGDENEILALLQKHLKHTYLEITNRIWR</sequence>
<dbReference type="SUPFAM" id="SSF55804">
    <property type="entry name" value="Phoshotransferase/anion transport protein"/>
    <property type="match status" value="1"/>
</dbReference>
<dbReference type="RefSeq" id="WP_207598704.1">
    <property type="nucleotide sequence ID" value="NZ_JAFNJU010000002.1"/>
</dbReference>
<dbReference type="Proteomes" id="UP000664218">
    <property type="component" value="Unassembled WGS sequence"/>
</dbReference>
<dbReference type="InterPro" id="IPR007737">
    <property type="entry name" value="Mga_HTH"/>
</dbReference>
<feature type="domain" description="PTS EIIA type-2" evidence="6">
    <location>
        <begin position="529"/>
        <end position="673"/>
    </location>
</feature>
<dbReference type="Gene3D" id="1.10.10.10">
    <property type="entry name" value="Winged helix-like DNA-binding domain superfamily/Winged helix DNA-binding domain"/>
    <property type="match status" value="1"/>
</dbReference>
<dbReference type="SUPFAM" id="SSF63520">
    <property type="entry name" value="PTS-regulatory domain, PRD"/>
    <property type="match status" value="2"/>
</dbReference>
<dbReference type="Pfam" id="PF00874">
    <property type="entry name" value="PRD"/>
    <property type="match status" value="1"/>
</dbReference>
<evidence type="ECO:0000256" key="4">
    <source>
        <dbReference type="ARBA" id="ARBA00023159"/>
    </source>
</evidence>
<dbReference type="InterPro" id="IPR013196">
    <property type="entry name" value="HTH_11"/>
</dbReference>
<dbReference type="EMBL" id="JAFNJU010000002">
    <property type="protein sequence ID" value="MBO1264188.1"/>
    <property type="molecule type" value="Genomic_DNA"/>
</dbReference>
<evidence type="ECO:0000259" key="6">
    <source>
        <dbReference type="PROSITE" id="PS51094"/>
    </source>
</evidence>
<evidence type="ECO:0000259" key="8">
    <source>
        <dbReference type="PROSITE" id="PS51372"/>
    </source>
</evidence>
<dbReference type="InterPro" id="IPR036095">
    <property type="entry name" value="PTS_EIIB-like_sf"/>
</dbReference>
<dbReference type="Gene3D" id="3.40.50.2300">
    <property type="match status" value="1"/>
</dbReference>
<dbReference type="InterPro" id="IPR011608">
    <property type="entry name" value="PRD"/>
</dbReference>
<dbReference type="InterPro" id="IPR036388">
    <property type="entry name" value="WH-like_DNA-bd_sf"/>
</dbReference>
<reference evidence="9" key="1">
    <citation type="submission" date="2021-03" db="EMBL/GenBank/DDBJ databases">
        <title>Proteiniclasticum marinus sp. nov., isolated from tidal flat sediment.</title>
        <authorList>
            <person name="Namirimu T."/>
            <person name="Yang J.-A."/>
            <person name="Yang S.-H."/>
            <person name="Kim Y.-J."/>
            <person name="Kwon K.K."/>
        </authorList>
    </citation>
    <scope>NUCLEOTIDE SEQUENCE</scope>
    <source>
        <strain evidence="9">SCR006</strain>
    </source>
</reference>
<keyword evidence="10" id="KW-1185">Reference proteome</keyword>
<dbReference type="PANTHER" id="PTHR30185">
    <property type="entry name" value="CRYPTIC BETA-GLUCOSIDE BGL OPERON ANTITERMINATOR"/>
    <property type="match status" value="1"/>
</dbReference>
<organism evidence="9 10">
    <name type="scientific">Proteiniclasticum aestuarii</name>
    <dbReference type="NCBI Taxonomy" id="2817862"/>
    <lineage>
        <taxon>Bacteria</taxon>
        <taxon>Bacillati</taxon>
        <taxon>Bacillota</taxon>
        <taxon>Clostridia</taxon>
        <taxon>Eubacteriales</taxon>
        <taxon>Clostridiaceae</taxon>
        <taxon>Proteiniclasticum</taxon>
    </lineage>
</organism>
<evidence type="ECO:0000313" key="9">
    <source>
        <dbReference type="EMBL" id="MBO1264188.1"/>
    </source>
</evidence>
<feature type="domain" description="PTS EIIB type-2" evidence="7">
    <location>
        <begin position="406"/>
        <end position="495"/>
    </location>
</feature>
<keyword evidence="3" id="KW-0805">Transcription regulation</keyword>
<keyword evidence="1" id="KW-0808">Transferase</keyword>
<dbReference type="PROSITE" id="PS51099">
    <property type="entry name" value="PTS_EIIB_TYPE_2"/>
    <property type="match status" value="1"/>
</dbReference>
<dbReference type="PANTHER" id="PTHR30185:SF18">
    <property type="entry name" value="TRANSCRIPTIONAL REGULATOR MTLR"/>
    <property type="match status" value="1"/>
</dbReference>
<gene>
    <name evidence="9" type="ORF">J3A84_03905</name>
</gene>
<comment type="caution">
    <text evidence="9">The sequence shown here is derived from an EMBL/GenBank/DDBJ whole genome shotgun (WGS) entry which is preliminary data.</text>
</comment>
<dbReference type="InterPro" id="IPR036634">
    <property type="entry name" value="PRD_sf"/>
</dbReference>
<evidence type="ECO:0000256" key="3">
    <source>
        <dbReference type="ARBA" id="ARBA00023015"/>
    </source>
</evidence>
<dbReference type="Pfam" id="PF05043">
    <property type="entry name" value="Mga"/>
    <property type="match status" value="1"/>
</dbReference>
<dbReference type="InterPro" id="IPR002178">
    <property type="entry name" value="PTS_EIIA_type-2_dom"/>
</dbReference>
<dbReference type="PROSITE" id="PS51094">
    <property type="entry name" value="PTS_EIIA_TYPE_2"/>
    <property type="match status" value="1"/>
</dbReference>
<dbReference type="InterPro" id="IPR013011">
    <property type="entry name" value="PTS_EIIB_2"/>
</dbReference>
<dbReference type="SUPFAM" id="SSF52794">
    <property type="entry name" value="PTS system IIB component-like"/>
    <property type="match status" value="1"/>
</dbReference>
<evidence type="ECO:0000313" key="10">
    <source>
        <dbReference type="Proteomes" id="UP000664218"/>
    </source>
</evidence>
<dbReference type="CDD" id="cd05568">
    <property type="entry name" value="PTS_IIB_bgl_like"/>
    <property type="match status" value="1"/>
</dbReference>
<name>A0A939HBB8_9CLOT</name>
<dbReference type="GO" id="GO:0006355">
    <property type="term" value="P:regulation of DNA-templated transcription"/>
    <property type="evidence" value="ECO:0007669"/>
    <property type="project" value="InterPro"/>
</dbReference>
<keyword evidence="5" id="KW-0804">Transcription</keyword>
<dbReference type="GO" id="GO:0009401">
    <property type="term" value="P:phosphoenolpyruvate-dependent sugar phosphotransferase system"/>
    <property type="evidence" value="ECO:0007669"/>
    <property type="project" value="InterPro"/>
</dbReference>
<evidence type="ECO:0000256" key="2">
    <source>
        <dbReference type="ARBA" id="ARBA00022737"/>
    </source>
</evidence>
<dbReference type="InterPro" id="IPR050661">
    <property type="entry name" value="BglG_antiterminators"/>
</dbReference>
<dbReference type="AlphaFoldDB" id="A0A939HBB8"/>
<evidence type="ECO:0000256" key="5">
    <source>
        <dbReference type="ARBA" id="ARBA00023163"/>
    </source>
</evidence>
<accession>A0A939HBB8</accession>
<evidence type="ECO:0000259" key="7">
    <source>
        <dbReference type="PROSITE" id="PS51099"/>
    </source>
</evidence>
<dbReference type="InterPro" id="IPR016152">
    <property type="entry name" value="PTrfase/Anion_transptr"/>
</dbReference>
<dbReference type="GO" id="GO:0008982">
    <property type="term" value="F:protein-N(PI)-phosphohistidine-sugar phosphotransferase activity"/>
    <property type="evidence" value="ECO:0007669"/>
    <property type="project" value="InterPro"/>
</dbReference>
<dbReference type="Pfam" id="PF08279">
    <property type="entry name" value="HTH_11"/>
    <property type="match status" value="1"/>
</dbReference>
<dbReference type="Gene3D" id="1.10.1790.10">
    <property type="entry name" value="PRD domain"/>
    <property type="match status" value="1"/>
</dbReference>
<proteinExistence type="predicted"/>
<evidence type="ECO:0000256" key="1">
    <source>
        <dbReference type="ARBA" id="ARBA00022679"/>
    </source>
</evidence>
<keyword evidence="2" id="KW-0677">Repeat</keyword>